<dbReference type="PROSITE" id="PS00217">
    <property type="entry name" value="SUGAR_TRANSPORT_2"/>
    <property type="match status" value="1"/>
</dbReference>
<dbReference type="NCBIfam" id="NF008586">
    <property type="entry name" value="PRK11551.1"/>
    <property type="match status" value="1"/>
</dbReference>
<evidence type="ECO:0000256" key="2">
    <source>
        <dbReference type="ARBA" id="ARBA00022692"/>
    </source>
</evidence>
<dbReference type="CDD" id="cd17365">
    <property type="entry name" value="MFS_PcaK_like"/>
    <property type="match status" value="1"/>
</dbReference>
<keyword evidence="2" id="KW-0812">Transmembrane</keyword>
<evidence type="ECO:0000259" key="5">
    <source>
        <dbReference type="PROSITE" id="PS50850"/>
    </source>
</evidence>
<dbReference type="AlphaFoldDB" id="A0A1B2FEG3"/>
<name>A0A1B2FEG3_PSEPU</name>
<protein>
    <submittedName>
        <fullName evidence="6">4-hydroxybenzoate transporter PcaK</fullName>
    </submittedName>
</protein>
<dbReference type="InterPro" id="IPR036259">
    <property type="entry name" value="MFS_trans_sf"/>
</dbReference>
<dbReference type="EMBL" id="CP016634">
    <property type="protein sequence ID" value="ANY90619.1"/>
    <property type="molecule type" value="Genomic_DNA"/>
</dbReference>
<dbReference type="OrthoDB" id="6627132at2"/>
<dbReference type="PROSITE" id="PS50850">
    <property type="entry name" value="MFS"/>
    <property type="match status" value="1"/>
</dbReference>
<dbReference type="PROSITE" id="PS00216">
    <property type="entry name" value="SUGAR_TRANSPORT_1"/>
    <property type="match status" value="1"/>
</dbReference>
<sequence>MTDKTDKTKLFITIALCFLVALMEGLDLQAPGIAAHGMSADFGLDKLQMGWVFSVGVLGMLPGAFIGGRLADRYGRKKVLIVSVALFGVFSLVTTIAWSFSALLFARLMTGVGLGASLPNLIALASEAAGERMRGTAVSLMYCGVPLGAALAAAIGLLDFGVGWKLVFYVGGVVPLVIVPLLLLYLPDLYKQANAQVASTEIPTTKSILVDGGTLKITLLLWVSFFFTLMVTYILINWLPSILIGQGFKPSEASIVVLSMQLGAAVGTLMLGVAMDRLPIWAMSGLVYGGILVSLACLTAAISLPAMIGAGFLAGIFTTGGQCVLYALAPQFYPANGRATGTGAAVAVGRVGAMAGPLVVGKMMVLGAGASGVMLASAPGIVLAAISLFYLSSLKKSPELKASVV</sequence>
<evidence type="ECO:0000313" key="6">
    <source>
        <dbReference type="EMBL" id="ANY90619.1"/>
    </source>
</evidence>
<organism evidence="6">
    <name type="scientific">Pseudomonas putida</name>
    <name type="common">Arthrobacter siderocapsulatus</name>
    <dbReference type="NCBI Taxonomy" id="303"/>
    <lineage>
        <taxon>Bacteria</taxon>
        <taxon>Pseudomonadati</taxon>
        <taxon>Pseudomonadota</taxon>
        <taxon>Gammaproteobacteria</taxon>
        <taxon>Pseudomonadales</taxon>
        <taxon>Pseudomonadaceae</taxon>
        <taxon>Pseudomonas</taxon>
    </lineage>
</organism>
<dbReference type="InterPro" id="IPR020846">
    <property type="entry name" value="MFS_dom"/>
</dbReference>
<dbReference type="Gene3D" id="1.20.1250.20">
    <property type="entry name" value="MFS general substrate transporter like domains"/>
    <property type="match status" value="2"/>
</dbReference>
<proteinExistence type="predicted"/>
<dbReference type="PANTHER" id="PTHR23508">
    <property type="entry name" value="CARBOXYLIC ACID TRANSPORTER PROTEIN HOMOLOG"/>
    <property type="match status" value="1"/>
</dbReference>
<evidence type="ECO:0000256" key="1">
    <source>
        <dbReference type="ARBA" id="ARBA00004141"/>
    </source>
</evidence>
<evidence type="ECO:0000256" key="3">
    <source>
        <dbReference type="ARBA" id="ARBA00022989"/>
    </source>
</evidence>
<keyword evidence="3" id="KW-1133">Transmembrane helix</keyword>
<reference evidence="6" key="1">
    <citation type="submission" date="2016-07" db="EMBL/GenBank/DDBJ databases">
        <title>New class B carbapenemase carried by novel plasmid in Pseudomonas putida enviromental strain in eastern Amazonia.</title>
        <authorList>
            <person name="Souza C.O."/>
            <person name="Lima K.V."/>
            <person name="Brasiliense D.M."/>
            <person name="Perez-Chaparro P.J."/>
            <person name="Mamizuka E.M."/>
            <person name="Lima M.O."/>
            <person name="Lima L.N."/>
            <person name="McCulloch J.A."/>
        </authorList>
    </citation>
    <scope>NUCLEOTIDE SEQUENCE [LARGE SCALE GENOMIC DNA]</scope>
    <source>
        <strain evidence="6">IEC33019</strain>
    </source>
</reference>
<dbReference type="GO" id="GO:0005886">
    <property type="term" value="C:plasma membrane"/>
    <property type="evidence" value="ECO:0007669"/>
    <property type="project" value="TreeGrafter"/>
</dbReference>
<feature type="domain" description="Major facilitator superfamily (MFS) profile" evidence="5">
    <location>
        <begin position="13"/>
        <end position="396"/>
    </location>
</feature>
<accession>A0A1B2FEG3</accession>
<dbReference type="InterPro" id="IPR011701">
    <property type="entry name" value="MFS"/>
</dbReference>
<dbReference type="Pfam" id="PF07690">
    <property type="entry name" value="MFS_1"/>
    <property type="match status" value="1"/>
</dbReference>
<evidence type="ECO:0000256" key="4">
    <source>
        <dbReference type="ARBA" id="ARBA00023136"/>
    </source>
</evidence>
<comment type="subcellular location">
    <subcellularLocation>
        <location evidence="1">Membrane</location>
        <topology evidence="1">Multi-pass membrane protein</topology>
    </subcellularLocation>
</comment>
<dbReference type="GO" id="GO:0046943">
    <property type="term" value="F:carboxylic acid transmembrane transporter activity"/>
    <property type="evidence" value="ECO:0007669"/>
    <property type="project" value="TreeGrafter"/>
</dbReference>
<dbReference type="PANTHER" id="PTHR23508:SF10">
    <property type="entry name" value="CARBOXYLIC ACID TRANSPORTER PROTEIN HOMOLOG"/>
    <property type="match status" value="1"/>
</dbReference>
<dbReference type="SUPFAM" id="SSF103473">
    <property type="entry name" value="MFS general substrate transporter"/>
    <property type="match status" value="1"/>
</dbReference>
<dbReference type="RefSeq" id="WP_015272283.1">
    <property type="nucleotide sequence ID" value="NZ_CP016634.1"/>
</dbReference>
<keyword evidence="4" id="KW-0472">Membrane</keyword>
<gene>
    <name evidence="6" type="primary">pcaK_3</name>
    <name evidence="6" type="ORF">IEC33019_5139</name>
</gene>
<dbReference type="InterPro" id="IPR005829">
    <property type="entry name" value="Sugar_transporter_CS"/>
</dbReference>